<feature type="region of interest" description="Disordered" evidence="1">
    <location>
        <begin position="97"/>
        <end position="118"/>
    </location>
</feature>
<dbReference type="RefSeq" id="WP_154301001.1">
    <property type="nucleotide sequence ID" value="NZ_WKRD01000007.1"/>
</dbReference>
<evidence type="ECO:0000313" key="4">
    <source>
        <dbReference type="Proteomes" id="UP000481964"/>
    </source>
</evidence>
<keyword evidence="2" id="KW-0472">Membrane</keyword>
<accession>A0A7C9H3X9</accession>
<evidence type="ECO:0000313" key="3">
    <source>
        <dbReference type="EMBL" id="MSC57764.1"/>
    </source>
</evidence>
<feature type="compositionally biased region" description="Basic and acidic residues" evidence="1">
    <location>
        <begin position="101"/>
        <end position="113"/>
    </location>
</feature>
<keyword evidence="2" id="KW-0812">Transmembrane</keyword>
<dbReference type="EMBL" id="WKRD01000007">
    <property type="protein sequence ID" value="MSC57764.1"/>
    <property type="molecule type" value="Genomic_DNA"/>
</dbReference>
<dbReference type="AlphaFoldDB" id="A0A7C9H3X9"/>
<evidence type="ECO:0000256" key="1">
    <source>
        <dbReference type="SAM" id="MobiDB-lite"/>
    </source>
</evidence>
<comment type="caution">
    <text evidence="3">The sequence shown here is derived from an EMBL/GenBank/DDBJ whole genome shotgun (WGS) entry which is preliminary data.</text>
</comment>
<protein>
    <submittedName>
        <fullName evidence="3">Uncharacterized protein</fullName>
    </submittedName>
</protein>
<organism evidence="3 4">
    <name type="scientific">Lachnospira eligens</name>
    <dbReference type="NCBI Taxonomy" id="39485"/>
    <lineage>
        <taxon>Bacteria</taxon>
        <taxon>Bacillati</taxon>
        <taxon>Bacillota</taxon>
        <taxon>Clostridia</taxon>
        <taxon>Lachnospirales</taxon>
        <taxon>Lachnospiraceae</taxon>
        <taxon>Lachnospira</taxon>
    </lineage>
</organism>
<sequence length="134" mass="15343">MTAIEIFKTIALVAGILIAPFIIAAAICVLVVVAGLIIALLRFLFTVEVDDDGGIRERIGCHSYDEIPLSLREGITQADYCENCKIHKKAQKIIAKRKRREEKELADRQKRQAEDEEQIKYLQEYNRKKREGKK</sequence>
<dbReference type="Proteomes" id="UP000481964">
    <property type="component" value="Unassembled WGS sequence"/>
</dbReference>
<evidence type="ECO:0000256" key="2">
    <source>
        <dbReference type="SAM" id="Phobius"/>
    </source>
</evidence>
<keyword evidence="2" id="KW-1133">Transmembrane helix</keyword>
<proteinExistence type="predicted"/>
<gene>
    <name evidence="3" type="ORF">GKE48_09970</name>
</gene>
<feature type="transmembrane region" description="Helical" evidence="2">
    <location>
        <begin position="12"/>
        <end position="45"/>
    </location>
</feature>
<name>A0A7C9H3X9_9FIRM</name>
<reference evidence="3 4" key="1">
    <citation type="journal article" date="2019" name="Nat. Med.">
        <title>A library of human gut bacterial isolates paired with longitudinal multiomics data enables mechanistic microbiome research.</title>
        <authorList>
            <person name="Poyet M."/>
            <person name="Groussin M."/>
            <person name="Gibbons S.M."/>
            <person name="Avila-Pacheco J."/>
            <person name="Jiang X."/>
            <person name="Kearney S.M."/>
            <person name="Perrotta A.R."/>
            <person name="Berdy B."/>
            <person name="Zhao S."/>
            <person name="Lieberman T.D."/>
            <person name="Swanson P.K."/>
            <person name="Smith M."/>
            <person name="Roesemann S."/>
            <person name="Alexander J.E."/>
            <person name="Rich S.A."/>
            <person name="Livny J."/>
            <person name="Vlamakis H."/>
            <person name="Clish C."/>
            <person name="Bullock K."/>
            <person name="Deik A."/>
            <person name="Scott J."/>
            <person name="Pierce K.A."/>
            <person name="Xavier R.J."/>
            <person name="Alm E.J."/>
        </authorList>
    </citation>
    <scope>NUCLEOTIDE SEQUENCE [LARGE SCALE GENOMIC DNA]</scope>
    <source>
        <strain evidence="3 4">BIOML-A1</strain>
    </source>
</reference>